<protein>
    <recommendedName>
        <fullName evidence="3">Copper amine oxidase-like N-terminal domain-containing protein</fullName>
    </recommendedName>
</protein>
<proteinExistence type="predicted"/>
<dbReference type="Proteomes" id="UP000005481">
    <property type="component" value="Unassembled WGS sequence"/>
</dbReference>
<name>G9YG43_9FIRM</name>
<dbReference type="eggNOG" id="COG1376">
    <property type="taxonomic scope" value="Bacteria"/>
</dbReference>
<reference evidence="1 2" key="1">
    <citation type="submission" date="2011-08" db="EMBL/GenBank/DDBJ databases">
        <authorList>
            <person name="Weinstock G."/>
            <person name="Sodergren E."/>
            <person name="Clifton S."/>
            <person name="Fulton L."/>
            <person name="Fulton B."/>
            <person name="Courtney L."/>
            <person name="Fronick C."/>
            <person name="Harrison M."/>
            <person name="Strong C."/>
            <person name="Farmer C."/>
            <person name="Delahaunty K."/>
            <person name="Markovic C."/>
            <person name="Hall O."/>
            <person name="Minx P."/>
            <person name="Tomlinson C."/>
            <person name="Mitreva M."/>
            <person name="Hou S."/>
            <person name="Chen J."/>
            <person name="Wollam A."/>
            <person name="Pepin K.H."/>
            <person name="Johnson M."/>
            <person name="Bhonagiri V."/>
            <person name="Zhang X."/>
            <person name="Suruliraj S."/>
            <person name="Warren W."/>
            <person name="Chinwalla A."/>
            <person name="Mardis E.R."/>
            <person name="Wilson R.K."/>
        </authorList>
    </citation>
    <scope>NUCLEOTIDE SEQUENCE [LARGE SCALE GENOMIC DNA]</scope>
    <source>
        <strain evidence="1 2">F0357</strain>
    </source>
</reference>
<dbReference type="AlphaFoldDB" id="G9YG43"/>
<sequence>MSVSDVKRALAGYGVDPFEEEQAILQKINASDGMPTYVAEAYDLYIDGKKQPKRVLGKDGKLYLPAQILATALGCDLMWNNRDGVLTTSRGKAPGIVRSGILYVDDSFVNELFPLNGMLKPNLIYDMKRTNSK</sequence>
<evidence type="ECO:0008006" key="3">
    <source>
        <dbReference type="Google" id="ProtNLM"/>
    </source>
</evidence>
<accession>G9YG43</accession>
<evidence type="ECO:0000313" key="1">
    <source>
        <dbReference type="EMBL" id="EHM42473.1"/>
    </source>
</evidence>
<organism evidence="1 2">
    <name type="scientific">Anaeroglobus geminatus F0357</name>
    <dbReference type="NCBI Taxonomy" id="861450"/>
    <lineage>
        <taxon>Bacteria</taxon>
        <taxon>Bacillati</taxon>
        <taxon>Bacillota</taxon>
        <taxon>Negativicutes</taxon>
        <taxon>Veillonellales</taxon>
        <taxon>Veillonellaceae</taxon>
        <taxon>Anaeroglobus</taxon>
    </lineage>
</organism>
<evidence type="ECO:0000313" key="2">
    <source>
        <dbReference type="Proteomes" id="UP000005481"/>
    </source>
</evidence>
<keyword evidence="2" id="KW-1185">Reference proteome</keyword>
<dbReference type="STRING" id="861450.HMPREF0080_00607"/>
<gene>
    <name evidence="1" type="ORF">HMPREF0080_00607</name>
</gene>
<dbReference type="EMBL" id="AGCJ01000018">
    <property type="protein sequence ID" value="EHM42473.1"/>
    <property type="molecule type" value="Genomic_DNA"/>
</dbReference>
<dbReference type="HOGENOM" id="CLU_1902303_0_0_9"/>
<comment type="caution">
    <text evidence="1">The sequence shown here is derived from an EMBL/GenBank/DDBJ whole genome shotgun (WGS) entry which is preliminary data.</text>
</comment>